<keyword evidence="7" id="KW-0732">Signal</keyword>
<dbReference type="Gene3D" id="3.60.15.10">
    <property type="entry name" value="Ribonuclease Z/Hydroxyacylglutathione hydrolase-like"/>
    <property type="match status" value="1"/>
</dbReference>
<dbReference type="STRING" id="1408254.T458_11335"/>
<dbReference type="EMBL" id="AYJU01000015">
    <property type="protein sequence ID" value="EST55044.1"/>
    <property type="molecule type" value="Genomic_DNA"/>
</dbReference>
<keyword evidence="1" id="KW-0540">Nuclease</keyword>
<accession>V6M958</accession>
<evidence type="ECO:0000313" key="10">
    <source>
        <dbReference type="Proteomes" id="UP000017973"/>
    </source>
</evidence>
<comment type="caution">
    <text evidence="9">The sequence shown here is derived from an EMBL/GenBank/DDBJ whole genome shotgun (WGS) entry which is preliminary data.</text>
</comment>
<dbReference type="Pfam" id="PF12706">
    <property type="entry name" value="Lactamase_B_2"/>
    <property type="match status" value="1"/>
</dbReference>
<name>V6M958_9BACL</name>
<evidence type="ECO:0000313" key="9">
    <source>
        <dbReference type="EMBL" id="EST55044.1"/>
    </source>
</evidence>
<dbReference type="HOGENOM" id="CLU_031317_0_1_9"/>
<dbReference type="Proteomes" id="UP000017973">
    <property type="component" value="Unassembled WGS sequence"/>
</dbReference>
<dbReference type="PANTHER" id="PTHR46018:SF2">
    <property type="entry name" value="ZINC PHOSPHODIESTERASE ELAC PROTEIN 1"/>
    <property type="match status" value="1"/>
</dbReference>
<dbReference type="eggNOG" id="COG1234">
    <property type="taxonomic scope" value="Bacteria"/>
</dbReference>
<feature type="signal peptide" evidence="7">
    <location>
        <begin position="1"/>
        <end position="31"/>
    </location>
</feature>
<reference evidence="9 10" key="1">
    <citation type="journal article" date="2014" name="Genome Announc.">
        <title>Draft Genome Sequence of Brevibacillus panacihumi Strain W25, a Halotolerant Hydrocarbon-Degrading Bacterium.</title>
        <authorList>
            <person name="Wang X."/>
            <person name="Jin D."/>
            <person name="Zhou L."/>
            <person name="Wu L."/>
            <person name="An W."/>
            <person name="Chen Y."/>
            <person name="Zhao L."/>
        </authorList>
    </citation>
    <scope>NUCLEOTIDE SEQUENCE [LARGE SCALE GENOMIC DNA]</scope>
    <source>
        <strain evidence="9 10">W25</strain>
    </source>
</reference>
<sequence>MKTNHFTCLLAIPMSAALVACSLFLPMPSFGDGKAYAQATAAQANQVPAITVTLLGTGSPLLSMERFGPSTLVEAGGERLLFDAGRGAALRLSQLSIMPGEIDKLFLTHLHSDHTIGIPDVWLTGSLPTAGKRATEFQVWGPQGTKEMMVNLAKAYEEDVAVRKENQNEVLKGLDAIGHDIEEGVVYEHNGVQVVAFLVDHGPMEPSYGYRVNYKGHSVVISGDTRYNENLIQYAKGTDLIIHEVAAAKPDEKSPAIQKILDIHTTPEEAGKVFSQVQPKLAVYSHIVLLGGLTDANANLAVRTSKVFDGNVVVGEDLMSFHIGNDVQVKEPQFKYVK</sequence>
<evidence type="ECO:0000256" key="7">
    <source>
        <dbReference type="SAM" id="SignalP"/>
    </source>
</evidence>
<evidence type="ECO:0000256" key="3">
    <source>
        <dbReference type="ARBA" id="ARBA00022833"/>
    </source>
</evidence>
<comment type="function">
    <text evidence="5">Counteracts the endogenous Pycsar antiviral defense system. Phosphodiesterase that enables metal-dependent hydrolysis of host cyclic nucleotide Pycsar defense signals such as cCMP and cUMP.</text>
</comment>
<gene>
    <name evidence="9" type="ORF">T458_11335</name>
</gene>
<dbReference type="RefSeq" id="WP_023556209.1">
    <property type="nucleotide sequence ID" value="NZ_KI629782.1"/>
</dbReference>
<dbReference type="InterPro" id="IPR001279">
    <property type="entry name" value="Metallo-B-lactamas"/>
</dbReference>
<dbReference type="PANTHER" id="PTHR46018">
    <property type="entry name" value="ZINC PHOSPHODIESTERASE ELAC PROTEIN 1"/>
    <property type="match status" value="1"/>
</dbReference>
<dbReference type="InterPro" id="IPR036866">
    <property type="entry name" value="RibonucZ/Hydroxyglut_hydro"/>
</dbReference>
<comment type="catalytic activity">
    <reaction evidence="4">
        <text>3',5'-cyclic CMP + H2O = CMP + H(+)</text>
        <dbReference type="Rhea" id="RHEA:72675"/>
        <dbReference type="ChEBI" id="CHEBI:15377"/>
        <dbReference type="ChEBI" id="CHEBI:15378"/>
        <dbReference type="ChEBI" id="CHEBI:58003"/>
        <dbReference type="ChEBI" id="CHEBI:60377"/>
    </reaction>
    <physiologicalReaction direction="left-to-right" evidence="4">
        <dbReference type="Rhea" id="RHEA:72676"/>
    </physiologicalReaction>
</comment>
<dbReference type="PROSITE" id="PS51257">
    <property type="entry name" value="PROKAR_LIPOPROTEIN"/>
    <property type="match status" value="1"/>
</dbReference>
<dbReference type="CDD" id="cd07719">
    <property type="entry name" value="arylsulfatase_AtsA-like_MBL-fold"/>
    <property type="match status" value="1"/>
</dbReference>
<keyword evidence="3" id="KW-0862">Zinc</keyword>
<dbReference type="InterPro" id="IPR044094">
    <property type="entry name" value="AtsA-like_MBL-fold"/>
</dbReference>
<organism evidence="9 10">
    <name type="scientific">Brevibacillus panacihumi W25</name>
    <dbReference type="NCBI Taxonomy" id="1408254"/>
    <lineage>
        <taxon>Bacteria</taxon>
        <taxon>Bacillati</taxon>
        <taxon>Bacillota</taxon>
        <taxon>Bacilli</taxon>
        <taxon>Bacillales</taxon>
        <taxon>Paenibacillaceae</taxon>
        <taxon>Brevibacillus</taxon>
    </lineage>
</organism>
<dbReference type="OrthoDB" id="9800940at2"/>
<protein>
    <submittedName>
        <fullName evidence="9">Ribonuclease Z</fullName>
    </submittedName>
</protein>
<evidence type="ECO:0000256" key="1">
    <source>
        <dbReference type="ARBA" id="ARBA00022759"/>
    </source>
</evidence>
<feature type="domain" description="Metallo-beta-lactamase" evidence="8">
    <location>
        <begin position="67"/>
        <end position="277"/>
    </location>
</feature>
<evidence type="ECO:0000256" key="4">
    <source>
        <dbReference type="ARBA" id="ARBA00034221"/>
    </source>
</evidence>
<keyword evidence="2" id="KW-0378">Hydrolase</keyword>
<evidence type="ECO:0000256" key="2">
    <source>
        <dbReference type="ARBA" id="ARBA00022801"/>
    </source>
</evidence>
<dbReference type="AlphaFoldDB" id="V6M958"/>
<proteinExistence type="predicted"/>
<comment type="catalytic activity">
    <reaction evidence="6">
        <text>3',5'-cyclic UMP + H2O = UMP + H(+)</text>
        <dbReference type="Rhea" id="RHEA:70575"/>
        <dbReference type="ChEBI" id="CHEBI:15377"/>
        <dbReference type="ChEBI" id="CHEBI:15378"/>
        <dbReference type="ChEBI" id="CHEBI:57865"/>
        <dbReference type="ChEBI" id="CHEBI:184387"/>
    </reaction>
    <physiologicalReaction direction="left-to-right" evidence="6">
        <dbReference type="Rhea" id="RHEA:70576"/>
    </physiologicalReaction>
</comment>
<evidence type="ECO:0000256" key="6">
    <source>
        <dbReference type="ARBA" id="ARBA00048505"/>
    </source>
</evidence>
<dbReference type="SMART" id="SM00849">
    <property type="entry name" value="Lactamase_B"/>
    <property type="match status" value="1"/>
</dbReference>
<dbReference type="PATRIC" id="fig|1408254.3.peg.2230"/>
<evidence type="ECO:0000256" key="5">
    <source>
        <dbReference type="ARBA" id="ARBA00034301"/>
    </source>
</evidence>
<feature type="chain" id="PRO_5004749481" evidence="7">
    <location>
        <begin position="32"/>
        <end position="338"/>
    </location>
</feature>
<keyword evidence="10" id="KW-1185">Reference proteome</keyword>
<dbReference type="SUPFAM" id="SSF56281">
    <property type="entry name" value="Metallo-hydrolase/oxidoreductase"/>
    <property type="match status" value="1"/>
</dbReference>
<keyword evidence="1" id="KW-0255">Endonuclease</keyword>
<dbReference type="GO" id="GO:0042781">
    <property type="term" value="F:3'-tRNA processing endoribonuclease activity"/>
    <property type="evidence" value="ECO:0007669"/>
    <property type="project" value="TreeGrafter"/>
</dbReference>
<evidence type="ECO:0000259" key="8">
    <source>
        <dbReference type="SMART" id="SM00849"/>
    </source>
</evidence>